<keyword evidence="1" id="KW-0235">DNA replication</keyword>
<dbReference type="PANTHER" id="PTHR24078:SF553">
    <property type="entry name" value="DNAJ HOMOLOG SUBFAMILY B MEMBER 5"/>
    <property type="match status" value="1"/>
</dbReference>
<dbReference type="RefSeq" id="WP_101299554.1">
    <property type="nucleotide sequence ID" value="NZ_CP025197.1"/>
</dbReference>
<keyword evidence="5" id="KW-1185">Reference proteome</keyword>
<proteinExistence type="predicted"/>
<dbReference type="PROSITE" id="PS50076">
    <property type="entry name" value="DNAJ_2"/>
    <property type="match status" value="1"/>
</dbReference>
<dbReference type="SUPFAM" id="SSF49493">
    <property type="entry name" value="HSP40/DnaJ peptide-binding domain"/>
    <property type="match status" value="2"/>
</dbReference>
<sequence length="308" mass="35135">MEYKDYYKILGVDKNATQDEIKKAYRKLAKKYHPDVNKNNKEAERKFKEVNEAYEVLGDEEKRKKYDTFGSHYNFQDGYDFDPSQFGFGNVRYEYRTTGDSQGYSDFFNMFFGRDSGFDFSSFFSEFRGAGRYSRKGEDVEVQIEISLEEGYKGVEKRLNLRSVKGEKKITFKVPKGVKDGEKIRLKGQGREGTGGGPNGDLILSVKIKQEGNYTLEGNDITTTLDILPWTAALGGKADVDTLDGRIKIKIPEGIQSDSKIRVAGKGYIDKNGKRGDLYIKIRIVNPKIITAEMKKLFKELDRISNKV</sequence>
<dbReference type="Gene3D" id="2.60.260.20">
    <property type="entry name" value="Urease metallochaperone UreE, N-terminal domain"/>
    <property type="match status" value="2"/>
</dbReference>
<dbReference type="FunFam" id="2.60.260.20:FF:000013">
    <property type="entry name" value="DnaJ subfamily B member 11"/>
    <property type="match status" value="1"/>
</dbReference>
<evidence type="ECO:0000313" key="5">
    <source>
        <dbReference type="Proteomes" id="UP000233534"/>
    </source>
</evidence>
<dbReference type="CDD" id="cd10747">
    <property type="entry name" value="DnaJ_C"/>
    <property type="match status" value="1"/>
</dbReference>
<name>A0A2K9EMW2_9FIRM</name>
<accession>A0A2K9EMW2</accession>
<dbReference type="InterPro" id="IPR036869">
    <property type="entry name" value="J_dom_sf"/>
</dbReference>
<dbReference type="Pfam" id="PF00226">
    <property type="entry name" value="DnaJ"/>
    <property type="match status" value="1"/>
</dbReference>
<dbReference type="InterPro" id="IPR002939">
    <property type="entry name" value="DnaJ_C"/>
</dbReference>
<dbReference type="GO" id="GO:0006457">
    <property type="term" value="P:protein folding"/>
    <property type="evidence" value="ECO:0007669"/>
    <property type="project" value="InterPro"/>
</dbReference>
<keyword evidence="4" id="KW-0238">DNA-binding</keyword>
<dbReference type="PRINTS" id="PR00625">
    <property type="entry name" value="JDOMAIN"/>
</dbReference>
<evidence type="ECO:0000256" key="1">
    <source>
        <dbReference type="ARBA" id="ARBA00022705"/>
    </source>
</evidence>
<dbReference type="Gene3D" id="1.10.287.110">
    <property type="entry name" value="DnaJ domain"/>
    <property type="match status" value="1"/>
</dbReference>
<dbReference type="InterPro" id="IPR001623">
    <property type="entry name" value="DnaJ_domain"/>
</dbReference>
<protein>
    <submittedName>
        <fullName evidence="4">Curved DNA-binding protein</fullName>
    </submittedName>
</protein>
<keyword evidence="2" id="KW-0143">Chaperone</keyword>
<feature type="domain" description="J" evidence="3">
    <location>
        <begin position="5"/>
        <end position="70"/>
    </location>
</feature>
<dbReference type="GO" id="GO:0003677">
    <property type="term" value="F:DNA binding"/>
    <property type="evidence" value="ECO:0007669"/>
    <property type="project" value="UniProtKB-KW"/>
</dbReference>
<dbReference type="SUPFAM" id="SSF46565">
    <property type="entry name" value="Chaperone J-domain"/>
    <property type="match status" value="1"/>
</dbReference>
<dbReference type="GO" id="GO:0005829">
    <property type="term" value="C:cytosol"/>
    <property type="evidence" value="ECO:0007669"/>
    <property type="project" value="TreeGrafter"/>
</dbReference>
<dbReference type="GO" id="GO:0006260">
    <property type="term" value="P:DNA replication"/>
    <property type="evidence" value="ECO:0007669"/>
    <property type="project" value="UniProtKB-KW"/>
</dbReference>
<dbReference type="PANTHER" id="PTHR24078">
    <property type="entry name" value="DNAJ HOMOLOG SUBFAMILY C MEMBER"/>
    <property type="match status" value="1"/>
</dbReference>
<dbReference type="SMART" id="SM00271">
    <property type="entry name" value="DnaJ"/>
    <property type="match status" value="1"/>
</dbReference>
<reference evidence="4 5" key="1">
    <citation type="submission" date="2017-12" db="EMBL/GenBank/DDBJ databases">
        <title>Complete genome sequence of Herbivorax saccincola GGR1, a novel Cellulosome-producing hydrolytic bacterium in a thermophilic biogas plant, established by Illumina and Nanopore MinION sequencing.</title>
        <authorList>
            <person name="Pechtl A."/>
            <person name="Ruckert C."/>
            <person name="Koeck D.E."/>
            <person name="Maus I."/>
            <person name="Winkler A."/>
            <person name="Kalinowski J."/>
            <person name="Puhler A."/>
            <person name="Schwarz W.W."/>
            <person name="Zverlov V.V."/>
            <person name="Schluter A."/>
            <person name="Liebl W."/>
        </authorList>
    </citation>
    <scope>NUCLEOTIDE SEQUENCE [LARGE SCALE GENOMIC DNA]</scope>
    <source>
        <strain evidence="5">SR1</strain>
    </source>
</reference>
<evidence type="ECO:0000256" key="2">
    <source>
        <dbReference type="ARBA" id="ARBA00023186"/>
    </source>
</evidence>
<gene>
    <name evidence="4" type="primary">cbpA</name>
    <name evidence="4" type="ORF">HVS_04290</name>
</gene>
<dbReference type="EMBL" id="CP025197">
    <property type="protein sequence ID" value="AUG56800.1"/>
    <property type="molecule type" value="Genomic_DNA"/>
</dbReference>
<dbReference type="InterPro" id="IPR051339">
    <property type="entry name" value="DnaJ_subfamily_B"/>
</dbReference>
<dbReference type="GO" id="GO:0051082">
    <property type="term" value="F:unfolded protein binding"/>
    <property type="evidence" value="ECO:0007669"/>
    <property type="project" value="InterPro"/>
</dbReference>
<evidence type="ECO:0000259" key="3">
    <source>
        <dbReference type="PROSITE" id="PS50076"/>
    </source>
</evidence>
<evidence type="ECO:0000313" key="4">
    <source>
        <dbReference type="EMBL" id="AUG56800.1"/>
    </source>
</evidence>
<organism evidence="4 5">
    <name type="scientific">Acetivibrio saccincola</name>
    <dbReference type="NCBI Taxonomy" id="1677857"/>
    <lineage>
        <taxon>Bacteria</taxon>
        <taxon>Bacillati</taxon>
        <taxon>Bacillota</taxon>
        <taxon>Clostridia</taxon>
        <taxon>Eubacteriales</taxon>
        <taxon>Oscillospiraceae</taxon>
        <taxon>Acetivibrio</taxon>
    </lineage>
</organism>
<dbReference type="KEGG" id="hsc:HVS_04290"/>
<dbReference type="InterPro" id="IPR008971">
    <property type="entry name" value="HSP40/DnaJ_pept-bd"/>
</dbReference>
<dbReference type="InterPro" id="IPR018253">
    <property type="entry name" value="DnaJ_domain_CS"/>
</dbReference>
<dbReference type="AlphaFoldDB" id="A0A2K9EMW2"/>
<dbReference type="PROSITE" id="PS00636">
    <property type="entry name" value="DNAJ_1"/>
    <property type="match status" value="1"/>
</dbReference>
<dbReference type="CDD" id="cd06257">
    <property type="entry name" value="DnaJ"/>
    <property type="match status" value="1"/>
</dbReference>
<dbReference type="GO" id="GO:0051087">
    <property type="term" value="F:protein-folding chaperone binding"/>
    <property type="evidence" value="ECO:0007669"/>
    <property type="project" value="TreeGrafter"/>
</dbReference>
<dbReference type="Proteomes" id="UP000233534">
    <property type="component" value="Chromosome"/>
</dbReference>
<dbReference type="Pfam" id="PF01556">
    <property type="entry name" value="DnaJ_C"/>
    <property type="match status" value="1"/>
</dbReference>